<comment type="caution">
    <text evidence="3">The sequence shown here is derived from an EMBL/GenBank/DDBJ whole genome shotgun (WGS) entry which is preliminary data.</text>
</comment>
<gene>
    <name evidence="3" type="ORF">ACFFRI_11605</name>
</gene>
<name>A0ABV5KAH1_9ACTN</name>
<dbReference type="SUPFAM" id="SSF55486">
    <property type="entry name" value="Metalloproteases ('zincins'), catalytic domain"/>
    <property type="match status" value="1"/>
</dbReference>
<dbReference type="EMBL" id="JBHMDG010000012">
    <property type="protein sequence ID" value="MFB9313690.1"/>
    <property type="molecule type" value="Genomic_DNA"/>
</dbReference>
<feature type="compositionally biased region" description="Polar residues" evidence="1">
    <location>
        <begin position="127"/>
        <end position="137"/>
    </location>
</feature>
<evidence type="ECO:0008006" key="5">
    <source>
        <dbReference type="Google" id="ProtNLM"/>
    </source>
</evidence>
<evidence type="ECO:0000313" key="3">
    <source>
        <dbReference type="EMBL" id="MFB9313690.1"/>
    </source>
</evidence>
<feature type="region of interest" description="Disordered" evidence="1">
    <location>
        <begin position="120"/>
        <end position="140"/>
    </location>
</feature>
<dbReference type="Gene3D" id="2.60.120.380">
    <property type="match status" value="1"/>
</dbReference>
<evidence type="ECO:0000313" key="4">
    <source>
        <dbReference type="Proteomes" id="UP001589750"/>
    </source>
</evidence>
<organism evidence="3 4">
    <name type="scientific">Nocardioides plantarum</name>
    <dbReference type="NCBI Taxonomy" id="29299"/>
    <lineage>
        <taxon>Bacteria</taxon>
        <taxon>Bacillati</taxon>
        <taxon>Actinomycetota</taxon>
        <taxon>Actinomycetes</taxon>
        <taxon>Propionibacteriales</taxon>
        <taxon>Nocardioidaceae</taxon>
        <taxon>Nocardioides</taxon>
    </lineage>
</organism>
<feature type="signal peptide" evidence="2">
    <location>
        <begin position="1"/>
        <end position="26"/>
    </location>
</feature>
<evidence type="ECO:0000256" key="1">
    <source>
        <dbReference type="SAM" id="MobiDB-lite"/>
    </source>
</evidence>
<dbReference type="Proteomes" id="UP001589750">
    <property type="component" value="Unassembled WGS sequence"/>
</dbReference>
<sequence length="665" mass="68296">MTRPVRRSRRPARAAGSVGIALTALAVGGASLAAPAQHDAGASSDQQRALAAGLQVGPKTDAGATGANPYLANLPDESRVDFAAWRQRLSSAADRRAGSAAYRQARSEANAVTPAAATVVSYDEQEPTGTSGSNDTDATAERISVFGTTKSKRNVVRINGTRAELPTPTPVALPTGAEDNGAIPLATPTDIDGSSALTTTGVLGDGPHGSAGDGTNDFDFYAVDLTEGLTLTADTSSADSGTPDGTDTVAVLYDADGEIVASDDDGGTGTASLLEYDVAASGTYYLLVAGYADLGPLPEDPTDSGSGAGGAEEGDYSLAITQSASDRDKYSINLHPGDVIGAVAQGGADTLTVTRPDGTQAVGAPGVDASSLYPPDSPLPGGGNTSFGYVAEQGGLYVIDVSGAIGSYTVQVEGYRPGAQVDTNKSQVVYLDFEGGRVNTAVWGGAGVRELSPFKSFLGKWGISQSRERAMIDKITYVVRQNLLEAGQNGLNNPKVTVVNSRTHPELRGRANVSRVIVGGTIDQSGISTIGIAQYIDPGNYGHEDTALVLLDVLSDPDGPASLNTYLTAASDRERFVGRAVGNVTAHEIGHLVGSYHTDNASDDVNLMDSGGANFQNLFGVGPDNVGGTADDLDVRFGEDVYSPAEGFTGTEDTQNNTAFAYPKR</sequence>
<keyword evidence="4" id="KW-1185">Reference proteome</keyword>
<feature type="chain" id="PRO_5046672524" description="Pre-peptidase" evidence="2">
    <location>
        <begin position="27"/>
        <end position="665"/>
    </location>
</feature>
<accession>A0ABV5KAH1</accession>
<evidence type="ECO:0000256" key="2">
    <source>
        <dbReference type="SAM" id="SignalP"/>
    </source>
</evidence>
<proteinExistence type="predicted"/>
<feature type="region of interest" description="Disordered" evidence="1">
    <location>
        <begin position="646"/>
        <end position="665"/>
    </location>
</feature>
<dbReference type="RefSeq" id="WP_140007716.1">
    <property type="nucleotide sequence ID" value="NZ_JBHMDG010000012.1"/>
</dbReference>
<reference evidence="3 4" key="1">
    <citation type="submission" date="2024-09" db="EMBL/GenBank/DDBJ databases">
        <authorList>
            <person name="Sun Q."/>
            <person name="Mori K."/>
        </authorList>
    </citation>
    <scope>NUCLEOTIDE SEQUENCE [LARGE SCALE GENOMIC DNA]</scope>
    <source>
        <strain evidence="3 4">JCM 9626</strain>
    </source>
</reference>
<keyword evidence="2" id="KW-0732">Signal</keyword>
<protein>
    <recommendedName>
        <fullName evidence="5">Pre-peptidase</fullName>
    </recommendedName>
</protein>